<dbReference type="InterPro" id="IPR000719">
    <property type="entry name" value="Prot_kinase_dom"/>
</dbReference>
<evidence type="ECO:0000313" key="4">
    <source>
        <dbReference type="Proteomes" id="UP001489004"/>
    </source>
</evidence>
<dbReference type="InterPro" id="IPR052396">
    <property type="entry name" value="Meiotic_Drive_Suppr_Kinase"/>
</dbReference>
<evidence type="ECO:0000259" key="2">
    <source>
        <dbReference type="PROSITE" id="PS50011"/>
    </source>
</evidence>
<proteinExistence type="predicted"/>
<protein>
    <recommendedName>
        <fullName evidence="2">Protein kinase domain-containing protein</fullName>
    </recommendedName>
</protein>
<name>A0AAW1PAW1_9CHLO</name>
<dbReference type="PANTHER" id="PTHR37171:SF1">
    <property type="entry name" value="SERINE_THREONINE-PROTEIN KINASE YRZF-RELATED"/>
    <property type="match status" value="1"/>
</dbReference>
<comment type="caution">
    <text evidence="3">The sequence shown here is derived from an EMBL/GenBank/DDBJ whole genome shotgun (WGS) entry which is preliminary data.</text>
</comment>
<organism evidence="3 4">
    <name type="scientific">[Myrmecia] bisecta</name>
    <dbReference type="NCBI Taxonomy" id="41462"/>
    <lineage>
        <taxon>Eukaryota</taxon>
        <taxon>Viridiplantae</taxon>
        <taxon>Chlorophyta</taxon>
        <taxon>core chlorophytes</taxon>
        <taxon>Trebouxiophyceae</taxon>
        <taxon>Trebouxiales</taxon>
        <taxon>Trebouxiaceae</taxon>
        <taxon>Myrmecia</taxon>
    </lineage>
</organism>
<feature type="domain" description="Protein kinase" evidence="2">
    <location>
        <begin position="228"/>
        <end position="388"/>
    </location>
</feature>
<dbReference type="Gene3D" id="1.10.510.10">
    <property type="entry name" value="Transferase(Phosphotransferase) domain 1"/>
    <property type="match status" value="1"/>
</dbReference>
<dbReference type="SUPFAM" id="SSF56112">
    <property type="entry name" value="Protein kinase-like (PK-like)"/>
    <property type="match status" value="1"/>
</dbReference>
<dbReference type="InterPro" id="IPR011009">
    <property type="entry name" value="Kinase-like_dom_sf"/>
</dbReference>
<accession>A0AAW1PAW1</accession>
<dbReference type="GO" id="GO:0004672">
    <property type="term" value="F:protein kinase activity"/>
    <property type="evidence" value="ECO:0007669"/>
    <property type="project" value="InterPro"/>
</dbReference>
<dbReference type="AlphaFoldDB" id="A0AAW1PAW1"/>
<feature type="compositionally biased region" description="Basic and acidic residues" evidence="1">
    <location>
        <begin position="186"/>
        <end position="204"/>
    </location>
</feature>
<evidence type="ECO:0000313" key="3">
    <source>
        <dbReference type="EMBL" id="KAK9810506.1"/>
    </source>
</evidence>
<dbReference type="PANTHER" id="PTHR37171">
    <property type="entry name" value="SERINE/THREONINE-PROTEIN KINASE YRZF-RELATED"/>
    <property type="match status" value="1"/>
</dbReference>
<gene>
    <name evidence="3" type="ORF">WJX72_011928</name>
</gene>
<feature type="region of interest" description="Disordered" evidence="1">
    <location>
        <begin position="158"/>
        <end position="208"/>
    </location>
</feature>
<keyword evidence="4" id="KW-1185">Reference proteome</keyword>
<dbReference type="EMBL" id="JALJOR010000010">
    <property type="protein sequence ID" value="KAK9810506.1"/>
    <property type="molecule type" value="Genomic_DNA"/>
</dbReference>
<dbReference type="GO" id="GO:0005524">
    <property type="term" value="F:ATP binding"/>
    <property type="evidence" value="ECO:0007669"/>
    <property type="project" value="InterPro"/>
</dbReference>
<evidence type="ECO:0000256" key="1">
    <source>
        <dbReference type="SAM" id="MobiDB-lite"/>
    </source>
</evidence>
<sequence length="388" mass="43098">MQHVNSLGADHGPLLDCDPVPRRLYGAHSLCTAGFLTPSGTTESPTVSGLKPDFQWQPQSYTVGEGVWPGLLSALNDTSLFRACRRSRNVSITVEQVFTYMDAYQSYTGFITSYQNTVFLHRKPEEPMTLLFSGSFAPDAREPTVLRTLHYLLHKEHDMQQTHGKPARTGNPKTVVEQEAADTDAQEAKRKKEQQQAEHDERAAKRGNQASGIPLCVADLPIIDIDDLHLQDTITYTESGPVGKGRYKDIACVVKAIDLDKEDVEHYFNEAFFLDRLQNLDCVVNLVSFGRMWGGQSAYLATEYVEGRHIKADGLESEEVKASAREGLAAVHAQSDLHGDLRAANILVTPQLKVVYIDLEFASFLMDERAAAVEVQLLESLLQGRGTY</sequence>
<dbReference type="Proteomes" id="UP001489004">
    <property type="component" value="Unassembled WGS sequence"/>
</dbReference>
<dbReference type="PROSITE" id="PS50011">
    <property type="entry name" value="PROTEIN_KINASE_DOM"/>
    <property type="match status" value="1"/>
</dbReference>
<reference evidence="3 4" key="1">
    <citation type="journal article" date="2024" name="Nat. Commun.">
        <title>Phylogenomics reveals the evolutionary origins of lichenization in chlorophyte algae.</title>
        <authorList>
            <person name="Puginier C."/>
            <person name="Libourel C."/>
            <person name="Otte J."/>
            <person name="Skaloud P."/>
            <person name="Haon M."/>
            <person name="Grisel S."/>
            <person name="Petersen M."/>
            <person name="Berrin J.G."/>
            <person name="Delaux P.M."/>
            <person name="Dal Grande F."/>
            <person name="Keller J."/>
        </authorList>
    </citation>
    <scope>NUCLEOTIDE SEQUENCE [LARGE SCALE GENOMIC DNA]</scope>
    <source>
        <strain evidence="3 4">SAG 2043</strain>
    </source>
</reference>